<evidence type="ECO:0000259" key="13">
    <source>
        <dbReference type="Pfam" id="PF00108"/>
    </source>
</evidence>
<dbReference type="GO" id="GO:0016020">
    <property type="term" value="C:membrane"/>
    <property type="evidence" value="ECO:0007669"/>
    <property type="project" value="UniProtKB-SubCell"/>
</dbReference>
<evidence type="ECO:0000256" key="10">
    <source>
        <dbReference type="ARBA" id="ARBA00023128"/>
    </source>
</evidence>
<keyword evidence="7" id="KW-0479">Metal-binding</keyword>
<keyword evidence="8" id="KW-0809">Transit peptide</keyword>
<feature type="domain" description="Thiolase C-terminal" evidence="14">
    <location>
        <begin position="268"/>
        <end position="388"/>
    </location>
</feature>
<keyword evidence="16" id="KW-1185">Reference proteome</keyword>
<dbReference type="Proteomes" id="UP000565441">
    <property type="component" value="Unassembled WGS sequence"/>
</dbReference>
<dbReference type="PROSITE" id="PS00099">
    <property type="entry name" value="THIOLASE_3"/>
    <property type="match status" value="1"/>
</dbReference>
<dbReference type="InterPro" id="IPR020616">
    <property type="entry name" value="Thiolase_N"/>
</dbReference>
<evidence type="ECO:0000259" key="14">
    <source>
        <dbReference type="Pfam" id="PF02803"/>
    </source>
</evidence>
<dbReference type="SUPFAM" id="SSF53901">
    <property type="entry name" value="Thiolase-like"/>
    <property type="match status" value="2"/>
</dbReference>
<dbReference type="Pfam" id="PF00108">
    <property type="entry name" value="Thiolase_N"/>
    <property type="match status" value="1"/>
</dbReference>
<organism evidence="15 16">
    <name type="scientific">Tricholomella constricta</name>
    <dbReference type="NCBI Taxonomy" id="117010"/>
    <lineage>
        <taxon>Eukaryota</taxon>
        <taxon>Fungi</taxon>
        <taxon>Dikarya</taxon>
        <taxon>Basidiomycota</taxon>
        <taxon>Agaricomycotina</taxon>
        <taxon>Agaricomycetes</taxon>
        <taxon>Agaricomycetidae</taxon>
        <taxon>Agaricales</taxon>
        <taxon>Tricholomatineae</taxon>
        <taxon>Lyophyllaceae</taxon>
        <taxon>Tricholomella</taxon>
    </lineage>
</organism>
<evidence type="ECO:0000256" key="9">
    <source>
        <dbReference type="ARBA" id="ARBA00022958"/>
    </source>
</evidence>
<name>A0A8H5HS95_9AGAR</name>
<proteinExistence type="inferred from homology"/>
<dbReference type="EMBL" id="JAACJP010000001">
    <property type="protein sequence ID" value="KAF5388294.1"/>
    <property type="molecule type" value="Genomic_DNA"/>
</dbReference>
<feature type="transmembrane region" description="Helical" evidence="12">
    <location>
        <begin position="580"/>
        <end position="604"/>
    </location>
</feature>
<dbReference type="GO" id="GO:0006635">
    <property type="term" value="P:fatty acid beta-oxidation"/>
    <property type="evidence" value="ECO:0007669"/>
    <property type="project" value="TreeGrafter"/>
</dbReference>
<dbReference type="AlphaFoldDB" id="A0A8H5HS95"/>
<evidence type="ECO:0000256" key="4">
    <source>
        <dbReference type="ARBA" id="ARBA00011881"/>
    </source>
</evidence>
<evidence type="ECO:0000256" key="2">
    <source>
        <dbReference type="ARBA" id="ARBA00004173"/>
    </source>
</evidence>
<dbReference type="PANTHER" id="PTHR18919">
    <property type="entry name" value="ACETYL-COA C-ACYLTRANSFERASE"/>
    <property type="match status" value="1"/>
</dbReference>
<keyword evidence="12" id="KW-0812">Transmembrane</keyword>
<evidence type="ECO:0000256" key="7">
    <source>
        <dbReference type="ARBA" id="ARBA00022723"/>
    </source>
</evidence>
<dbReference type="PANTHER" id="PTHR18919:SF156">
    <property type="entry name" value="ACETYL-COA ACETYLTRANSFERASE, MITOCHONDRIAL"/>
    <property type="match status" value="1"/>
</dbReference>
<feature type="domain" description="Thiolase N-terminal" evidence="13">
    <location>
        <begin position="7"/>
        <end position="260"/>
    </location>
</feature>
<dbReference type="FunFam" id="3.40.47.10:FF:000007">
    <property type="entry name" value="acetyl-CoA acetyltransferase, mitochondrial"/>
    <property type="match status" value="1"/>
</dbReference>
<dbReference type="EC" id="2.3.1.9" evidence="5"/>
<keyword evidence="11" id="KW-0012">Acyltransferase</keyword>
<evidence type="ECO:0000313" key="15">
    <source>
        <dbReference type="EMBL" id="KAF5388294.1"/>
    </source>
</evidence>
<dbReference type="CDD" id="cd00751">
    <property type="entry name" value="thiolase"/>
    <property type="match status" value="1"/>
</dbReference>
<dbReference type="GO" id="GO:0046872">
    <property type="term" value="F:metal ion binding"/>
    <property type="evidence" value="ECO:0007669"/>
    <property type="project" value="UniProtKB-KW"/>
</dbReference>
<evidence type="ECO:0000256" key="8">
    <source>
        <dbReference type="ARBA" id="ARBA00022946"/>
    </source>
</evidence>
<dbReference type="PROSITE" id="PS00098">
    <property type="entry name" value="THIOLASE_1"/>
    <property type="match status" value="1"/>
</dbReference>
<dbReference type="InterPro" id="IPR020615">
    <property type="entry name" value="Thiolase_acyl_enz_int_AS"/>
</dbReference>
<dbReference type="Gene3D" id="3.40.47.10">
    <property type="match status" value="1"/>
</dbReference>
<keyword evidence="9" id="KW-0630">Potassium</keyword>
<evidence type="ECO:0000256" key="3">
    <source>
        <dbReference type="ARBA" id="ARBA00010982"/>
    </source>
</evidence>
<comment type="subcellular location">
    <subcellularLocation>
        <location evidence="1">Membrane</location>
        <topology evidence="1">Multi-pass membrane protein</topology>
    </subcellularLocation>
    <subcellularLocation>
        <location evidence="2">Mitochondrion</location>
    </subcellularLocation>
</comment>
<dbReference type="Pfam" id="PF02803">
    <property type="entry name" value="Thiolase_C"/>
    <property type="match status" value="1"/>
</dbReference>
<dbReference type="InterPro" id="IPR036259">
    <property type="entry name" value="MFS_trans_sf"/>
</dbReference>
<dbReference type="Pfam" id="PF07690">
    <property type="entry name" value="MFS_1"/>
    <property type="match status" value="1"/>
</dbReference>
<dbReference type="GO" id="GO:0022857">
    <property type="term" value="F:transmembrane transporter activity"/>
    <property type="evidence" value="ECO:0007669"/>
    <property type="project" value="InterPro"/>
</dbReference>
<sequence length="747" mass="80186">MFVHEAVIVSATRTPVGSLNGALKSFTAPQLGAIVLKHALESKQIDPALVEEVYFGNVVQAGVGQSPARQVALNAGLRTSSDATTINKVCASGLKSIILAAQSIQLGDRSVVAAGGMESMSNAPFLLPRQNPAFGKFQARDSLETDGLWDVYNNFAMGNCGESAAEKHGISRESQDAHAIESYKRADRAWKAGVFDAEVVPVTVKGKKGDIIVKEDEEFKRVIFEKVPSLRSAFKQGGSITAANSSPISDGASALILMSAEKAKELGLKPLAKIVSWADAGVDPIDFPEAPTIAIPQALKKANLTIEDISLFEINEAFSAVVRIAEKVLNIDPAKINANGGAVALGHAIGNSGSRIIVSLVHALKSGEYGAAGICNGGGAASALVIQKLPANSDFISAASDKEIVISSRRRWASTSIDDIDMVSITEQAGQSPLSPIRKATQSVDNDALVDKIGIRSIDIREGDEALRLIGAERTVQFSEEYNRKLRRKLGQDFPELREVTTALSFFMNVFNDYAKHHGAPHRRTGNGASSLHLRTPVAQPQAGKHYNLVSLAFYVGFLVWEFPTVYISQKLRVAKYLGANIIVWGAVLMLHAVGTSFGAFFALRFLLGLTGMLESCVAPILILLISMFYKKDEQNGLTQIFGGFVAYGVSFHSGAILAPYKIIYILLGGLAIVVGICVLIWLPDSPVHAQFLTKEERIAALERVRDDQGGTENKTLKRGQVVEALTDIRSWLIVLTTLLSKPSSNP</sequence>
<evidence type="ECO:0000256" key="5">
    <source>
        <dbReference type="ARBA" id="ARBA00012705"/>
    </source>
</evidence>
<gene>
    <name evidence="15" type="ORF">D9615_000345</name>
</gene>
<comment type="caution">
    <text evidence="15">The sequence shown here is derived from an EMBL/GenBank/DDBJ whole genome shotgun (WGS) entry which is preliminary data.</text>
</comment>
<comment type="subunit">
    <text evidence="4">Homotetramer.</text>
</comment>
<dbReference type="OrthoDB" id="5404651at2759"/>
<feature type="transmembrane region" description="Helical" evidence="12">
    <location>
        <begin position="663"/>
        <end position="683"/>
    </location>
</feature>
<dbReference type="Gene3D" id="1.20.1250.20">
    <property type="entry name" value="MFS general substrate transporter like domains"/>
    <property type="match status" value="1"/>
</dbReference>
<dbReference type="NCBIfam" id="TIGR01930">
    <property type="entry name" value="AcCoA-C-Actrans"/>
    <property type="match status" value="1"/>
</dbReference>
<evidence type="ECO:0000256" key="1">
    <source>
        <dbReference type="ARBA" id="ARBA00004141"/>
    </source>
</evidence>
<dbReference type="InterPro" id="IPR002155">
    <property type="entry name" value="Thiolase"/>
</dbReference>
<reference evidence="15 16" key="1">
    <citation type="journal article" date="2020" name="ISME J.">
        <title>Uncovering the hidden diversity of litter-decomposition mechanisms in mushroom-forming fungi.</title>
        <authorList>
            <person name="Floudas D."/>
            <person name="Bentzer J."/>
            <person name="Ahren D."/>
            <person name="Johansson T."/>
            <person name="Persson P."/>
            <person name="Tunlid A."/>
        </authorList>
    </citation>
    <scope>NUCLEOTIDE SEQUENCE [LARGE SCALE GENOMIC DNA]</scope>
    <source>
        <strain evidence="15 16">CBS 661.87</strain>
    </source>
</reference>
<dbReference type="GO" id="GO:0003985">
    <property type="term" value="F:acetyl-CoA C-acetyltransferase activity"/>
    <property type="evidence" value="ECO:0007669"/>
    <property type="project" value="UniProtKB-EC"/>
</dbReference>
<feature type="transmembrane region" description="Helical" evidence="12">
    <location>
        <begin position="637"/>
        <end position="657"/>
    </location>
</feature>
<dbReference type="SUPFAM" id="SSF103473">
    <property type="entry name" value="MFS general substrate transporter"/>
    <property type="match status" value="1"/>
</dbReference>
<dbReference type="InterPro" id="IPR020610">
    <property type="entry name" value="Thiolase_AS"/>
</dbReference>
<comment type="similarity">
    <text evidence="3">Belongs to the thiolase-like superfamily. Thiolase family.</text>
</comment>
<evidence type="ECO:0000256" key="6">
    <source>
        <dbReference type="ARBA" id="ARBA00022679"/>
    </source>
</evidence>
<evidence type="ECO:0000256" key="11">
    <source>
        <dbReference type="ARBA" id="ARBA00023315"/>
    </source>
</evidence>
<dbReference type="InterPro" id="IPR020617">
    <property type="entry name" value="Thiolase_C"/>
</dbReference>
<dbReference type="InterPro" id="IPR011701">
    <property type="entry name" value="MFS"/>
</dbReference>
<dbReference type="InterPro" id="IPR016039">
    <property type="entry name" value="Thiolase-like"/>
</dbReference>
<feature type="transmembrane region" description="Helical" evidence="12">
    <location>
        <begin position="610"/>
        <end position="630"/>
    </location>
</feature>
<protein>
    <recommendedName>
        <fullName evidence="5">acetyl-CoA C-acetyltransferase</fullName>
        <ecNumber evidence="5">2.3.1.9</ecNumber>
    </recommendedName>
</protein>
<keyword evidence="12" id="KW-0472">Membrane</keyword>
<evidence type="ECO:0000313" key="16">
    <source>
        <dbReference type="Proteomes" id="UP000565441"/>
    </source>
</evidence>
<feature type="transmembrane region" description="Helical" evidence="12">
    <location>
        <begin position="547"/>
        <end position="568"/>
    </location>
</feature>
<dbReference type="GO" id="GO:0005739">
    <property type="term" value="C:mitochondrion"/>
    <property type="evidence" value="ECO:0007669"/>
    <property type="project" value="UniProtKB-SubCell"/>
</dbReference>
<evidence type="ECO:0000256" key="12">
    <source>
        <dbReference type="SAM" id="Phobius"/>
    </source>
</evidence>
<keyword evidence="12" id="KW-1133">Transmembrane helix</keyword>
<keyword evidence="10" id="KW-0496">Mitochondrion</keyword>
<accession>A0A8H5HS95</accession>
<keyword evidence="6" id="KW-0808">Transferase</keyword>